<accession>A0A4Y2IJI9</accession>
<sequence length="98" mass="11285">MDKPKQAQRGVIQFHCSTLLRHVADLRSVIRRKRLVQFSGGVILLQDNTRHQRTLWCFPLGSVESSALQLRSSSCDYRAWLVKDDSEKSALYHVVKFA</sequence>
<protein>
    <submittedName>
        <fullName evidence="1">Uncharacterized protein</fullName>
    </submittedName>
</protein>
<dbReference type="Proteomes" id="UP000499080">
    <property type="component" value="Unassembled WGS sequence"/>
</dbReference>
<dbReference type="EMBL" id="BGPR01002724">
    <property type="protein sequence ID" value="GBM77973.1"/>
    <property type="molecule type" value="Genomic_DNA"/>
</dbReference>
<evidence type="ECO:0000313" key="1">
    <source>
        <dbReference type="EMBL" id="GBM77973.1"/>
    </source>
</evidence>
<gene>
    <name evidence="1" type="ORF">AVEN_239499_1</name>
</gene>
<name>A0A4Y2IJI9_ARAVE</name>
<organism evidence="1 2">
    <name type="scientific">Araneus ventricosus</name>
    <name type="common">Orbweaver spider</name>
    <name type="synonym">Epeira ventricosa</name>
    <dbReference type="NCBI Taxonomy" id="182803"/>
    <lineage>
        <taxon>Eukaryota</taxon>
        <taxon>Metazoa</taxon>
        <taxon>Ecdysozoa</taxon>
        <taxon>Arthropoda</taxon>
        <taxon>Chelicerata</taxon>
        <taxon>Arachnida</taxon>
        <taxon>Araneae</taxon>
        <taxon>Araneomorphae</taxon>
        <taxon>Entelegynae</taxon>
        <taxon>Araneoidea</taxon>
        <taxon>Araneidae</taxon>
        <taxon>Araneus</taxon>
    </lineage>
</organism>
<proteinExistence type="predicted"/>
<comment type="caution">
    <text evidence="1">The sequence shown here is derived from an EMBL/GenBank/DDBJ whole genome shotgun (WGS) entry which is preliminary data.</text>
</comment>
<keyword evidence="2" id="KW-1185">Reference proteome</keyword>
<dbReference type="AlphaFoldDB" id="A0A4Y2IJI9"/>
<reference evidence="1 2" key="1">
    <citation type="journal article" date="2019" name="Sci. Rep.">
        <title>Orb-weaving spider Araneus ventricosus genome elucidates the spidroin gene catalogue.</title>
        <authorList>
            <person name="Kono N."/>
            <person name="Nakamura H."/>
            <person name="Ohtoshi R."/>
            <person name="Moran D.A.P."/>
            <person name="Shinohara A."/>
            <person name="Yoshida Y."/>
            <person name="Fujiwara M."/>
            <person name="Mori M."/>
            <person name="Tomita M."/>
            <person name="Arakawa K."/>
        </authorList>
    </citation>
    <scope>NUCLEOTIDE SEQUENCE [LARGE SCALE GENOMIC DNA]</scope>
</reference>
<evidence type="ECO:0000313" key="2">
    <source>
        <dbReference type="Proteomes" id="UP000499080"/>
    </source>
</evidence>